<dbReference type="PANTHER" id="PTHR43877">
    <property type="entry name" value="AMINOALKYLPHOSPHONATE N-ACETYLTRANSFERASE-RELATED-RELATED"/>
    <property type="match status" value="1"/>
</dbReference>
<dbReference type="InterPro" id="IPR016181">
    <property type="entry name" value="Acyl_CoA_acyltransferase"/>
</dbReference>
<dbReference type="PROSITE" id="PS51186">
    <property type="entry name" value="GNAT"/>
    <property type="match status" value="1"/>
</dbReference>
<evidence type="ECO:0000256" key="1">
    <source>
        <dbReference type="ARBA" id="ARBA00022679"/>
    </source>
</evidence>
<proteinExistence type="predicted"/>
<keyword evidence="2 4" id="KW-0012">Acyltransferase</keyword>
<dbReference type="NCBIfam" id="NF008212">
    <property type="entry name" value="PRK10975.1"/>
    <property type="match status" value="1"/>
</dbReference>
<dbReference type="InterPro" id="IPR000182">
    <property type="entry name" value="GNAT_dom"/>
</dbReference>
<dbReference type="PANTHER" id="PTHR43877:SF2">
    <property type="entry name" value="AMINOALKYLPHOSPHONATE N-ACETYLTRANSFERASE-RELATED"/>
    <property type="match status" value="1"/>
</dbReference>
<evidence type="ECO:0000256" key="2">
    <source>
        <dbReference type="ARBA" id="ARBA00023315"/>
    </source>
</evidence>
<protein>
    <submittedName>
        <fullName evidence="4">dTDP-4-amino-4,6-dideoxy-D-galactose acyltransferase</fullName>
        <ecNumber evidence="4">2.3.1.210</ecNumber>
    </submittedName>
</protein>
<dbReference type="Proteomes" id="UP001221909">
    <property type="component" value="Unassembled WGS sequence"/>
</dbReference>
<dbReference type="InterPro" id="IPR050832">
    <property type="entry name" value="Bact_Acetyltransf"/>
</dbReference>
<reference evidence="4 5" key="1">
    <citation type="submission" date="2023-02" db="EMBL/GenBank/DDBJ databases">
        <title>Mannheimia cairiniae sp. nov., a novel species of Mannheimia obtained from moscovy ducks (Cairina moschata) and reclassification of Mannheimia ovis as heterotypic synonym of Mannheimia pernigra.</title>
        <authorList>
            <person name="Christensen H."/>
        </authorList>
    </citation>
    <scope>NUCLEOTIDE SEQUENCE [LARGE SCALE GENOMIC DNA]</scope>
    <source>
        <strain evidence="4 5">AT1</strain>
    </source>
</reference>
<comment type="caution">
    <text evidence="4">The sequence shown here is derived from an EMBL/GenBank/DDBJ whole genome shotgun (WGS) entry which is preliminary data.</text>
</comment>
<evidence type="ECO:0000313" key="4">
    <source>
        <dbReference type="EMBL" id="MDD0824970.1"/>
    </source>
</evidence>
<accession>A0ABT5MS14</accession>
<dbReference type="EMBL" id="JAQSJE010000011">
    <property type="protein sequence ID" value="MDD0824970.1"/>
    <property type="molecule type" value="Genomic_DNA"/>
</dbReference>
<organism evidence="4 5">
    <name type="scientific">Mannheimia cairinae</name>
    <dbReference type="NCBI Taxonomy" id="3025936"/>
    <lineage>
        <taxon>Bacteria</taxon>
        <taxon>Pseudomonadati</taxon>
        <taxon>Pseudomonadota</taxon>
        <taxon>Gammaproteobacteria</taxon>
        <taxon>Pasteurellales</taxon>
        <taxon>Pasteurellaceae</taxon>
        <taxon>Mannheimia</taxon>
    </lineage>
</organism>
<name>A0ABT5MS14_9PAST</name>
<keyword evidence="1 4" id="KW-0808">Transferase</keyword>
<sequence length="225" mass="25969">MIQPDKWLSTFFNREIVQVKVSATDLKQVAQLQKQRFSFVEGEIEFELDLTQTSFWNTNQAVNNLEKFAIFLENQTACKIAQQHDLVELQTLFGSAFLKSRFRPPYFSLEENQRFYQTWVANAVSGQFDDICLIKRSEKGQLQGGITVKLEQNQHAKIGLLAVAPSFQQQGIGKILLNAAVIWALQQNRTKLHIATQSSNIHAIRLYQHIGAKIKAVYYWFYPKR</sequence>
<gene>
    <name evidence="4" type="primary">rffC</name>
    <name evidence="4" type="synonym">wecD</name>
    <name evidence="4" type="ORF">PTQ27_10930</name>
</gene>
<dbReference type="Pfam" id="PF00583">
    <property type="entry name" value="Acetyltransf_1"/>
    <property type="match status" value="1"/>
</dbReference>
<dbReference type="SUPFAM" id="SSF55729">
    <property type="entry name" value="Acyl-CoA N-acyltransferases (Nat)"/>
    <property type="match status" value="1"/>
</dbReference>
<dbReference type="CDD" id="cd04301">
    <property type="entry name" value="NAT_SF"/>
    <property type="match status" value="1"/>
</dbReference>
<dbReference type="Gene3D" id="3.40.630.30">
    <property type="match status" value="1"/>
</dbReference>
<dbReference type="RefSeq" id="WP_273749785.1">
    <property type="nucleotide sequence ID" value="NZ_JAQSJE010000011.1"/>
</dbReference>
<evidence type="ECO:0000259" key="3">
    <source>
        <dbReference type="PROSITE" id="PS51186"/>
    </source>
</evidence>
<keyword evidence="5" id="KW-1185">Reference proteome</keyword>
<evidence type="ECO:0000313" key="5">
    <source>
        <dbReference type="Proteomes" id="UP001221909"/>
    </source>
</evidence>
<feature type="domain" description="N-acetyltransferase" evidence="3">
    <location>
        <begin position="76"/>
        <end position="225"/>
    </location>
</feature>
<dbReference type="GO" id="GO:0016746">
    <property type="term" value="F:acyltransferase activity"/>
    <property type="evidence" value="ECO:0007669"/>
    <property type="project" value="UniProtKB-KW"/>
</dbReference>
<dbReference type="EC" id="2.3.1.210" evidence="4"/>